<dbReference type="EMBL" id="KK113219">
    <property type="protein sequence ID" value="KFM59592.1"/>
    <property type="molecule type" value="Genomic_DNA"/>
</dbReference>
<keyword evidence="3" id="KW-1185">Reference proteome</keyword>
<evidence type="ECO:0000313" key="3">
    <source>
        <dbReference type="Proteomes" id="UP000054359"/>
    </source>
</evidence>
<dbReference type="Proteomes" id="UP000054359">
    <property type="component" value="Unassembled WGS sequence"/>
</dbReference>
<keyword evidence="1" id="KW-0732">Signal</keyword>
<reference evidence="2 3" key="1">
    <citation type="submission" date="2013-11" db="EMBL/GenBank/DDBJ databases">
        <title>Genome sequencing of Stegodyphus mimosarum.</title>
        <authorList>
            <person name="Bechsgaard J."/>
        </authorList>
    </citation>
    <scope>NUCLEOTIDE SEQUENCE [LARGE SCALE GENOMIC DNA]</scope>
</reference>
<name>A0A087T3A3_STEMI</name>
<protein>
    <submittedName>
        <fullName evidence="2">Uncharacterized protein</fullName>
    </submittedName>
</protein>
<evidence type="ECO:0000313" key="2">
    <source>
        <dbReference type="EMBL" id="KFM59592.1"/>
    </source>
</evidence>
<gene>
    <name evidence="2" type="ORF">X975_20058</name>
</gene>
<dbReference type="OrthoDB" id="6418151at2759"/>
<dbReference type="OMA" id="RINHYEM"/>
<evidence type="ECO:0000256" key="1">
    <source>
        <dbReference type="SAM" id="SignalP"/>
    </source>
</evidence>
<feature type="chain" id="PRO_5001829271" evidence="1">
    <location>
        <begin position="18"/>
        <end position="241"/>
    </location>
</feature>
<sequence>MKMWFIISVLLFGLCSGQYQNIPPGMCQGYPFDECKPQHATEDDTFGLNQDHFQELCPLVKQFLRCLKTREEVCGVVIFERPIYYDYYMSIVNDICDNSTSLHQAFVESIPCYKHIRTHLEEVCFDSKPDLFWTYEDFSAVQMQRDYLVSETCKTSGTEYLNFGKLRCLNFVYVISCVADYATAQCSSLARNGTVELARRVEYAAMGCPDRSAELLLPVIPNLNLSEALKQSLMRTLRGLL</sequence>
<organism evidence="2 3">
    <name type="scientific">Stegodyphus mimosarum</name>
    <name type="common">African social velvet spider</name>
    <dbReference type="NCBI Taxonomy" id="407821"/>
    <lineage>
        <taxon>Eukaryota</taxon>
        <taxon>Metazoa</taxon>
        <taxon>Ecdysozoa</taxon>
        <taxon>Arthropoda</taxon>
        <taxon>Chelicerata</taxon>
        <taxon>Arachnida</taxon>
        <taxon>Araneae</taxon>
        <taxon>Araneomorphae</taxon>
        <taxon>Entelegynae</taxon>
        <taxon>Eresoidea</taxon>
        <taxon>Eresidae</taxon>
        <taxon>Stegodyphus</taxon>
    </lineage>
</organism>
<dbReference type="AlphaFoldDB" id="A0A087T3A3"/>
<feature type="signal peptide" evidence="1">
    <location>
        <begin position="1"/>
        <end position="17"/>
    </location>
</feature>
<accession>A0A087T3A3</accession>
<proteinExistence type="predicted"/>
<feature type="non-terminal residue" evidence="2">
    <location>
        <position position="241"/>
    </location>
</feature>